<sequence>MAHNNNNGGQNSPFNPASCSNSTMGLPYLALSRSGPIPEQWTLVHEWNIEKRQQRDIDPYVNWQFDVQSQISNMGDKLNKSLHEHPTGDAYYANDKYGKSFEEKRRQMTKDQTRTVTNTLAYGLGRS</sequence>
<organism evidence="1 2">
    <name type="scientific">Saccoglossus kowalevskii</name>
    <name type="common">Acorn worm</name>
    <dbReference type="NCBI Taxonomy" id="10224"/>
    <lineage>
        <taxon>Eukaryota</taxon>
        <taxon>Metazoa</taxon>
        <taxon>Hemichordata</taxon>
        <taxon>Enteropneusta</taxon>
        <taxon>Harrimaniidae</taxon>
        <taxon>Saccoglossus</taxon>
    </lineage>
</organism>
<reference evidence="2" key="1">
    <citation type="submission" date="2025-08" db="UniProtKB">
        <authorList>
            <consortium name="RefSeq"/>
        </authorList>
    </citation>
    <scope>IDENTIFICATION</scope>
    <source>
        <tissue evidence="2">Testes</tissue>
    </source>
</reference>
<keyword evidence="1" id="KW-1185">Reference proteome</keyword>
<protein>
    <submittedName>
        <fullName evidence="2">Uncharacterized protein LOC100372287</fullName>
    </submittedName>
</protein>
<dbReference type="GeneID" id="100372287"/>
<name>A0ABM0GY53_SACKO</name>
<dbReference type="RefSeq" id="XP_002739954.1">
    <property type="nucleotide sequence ID" value="XM_002739908.2"/>
</dbReference>
<proteinExistence type="predicted"/>
<evidence type="ECO:0000313" key="1">
    <source>
        <dbReference type="Proteomes" id="UP000694865"/>
    </source>
</evidence>
<dbReference type="Proteomes" id="UP000694865">
    <property type="component" value="Unplaced"/>
</dbReference>
<gene>
    <name evidence="2" type="primary">LOC100372287</name>
</gene>
<evidence type="ECO:0000313" key="2">
    <source>
        <dbReference type="RefSeq" id="XP_002739954.1"/>
    </source>
</evidence>
<accession>A0ABM0GY53</accession>